<dbReference type="EMBL" id="CENE01000033">
    <property type="protein sequence ID" value="CEQ42732.1"/>
    <property type="molecule type" value="Genomic_DNA"/>
</dbReference>
<evidence type="ECO:0000256" key="1">
    <source>
        <dbReference type="RuleBase" id="RU003860"/>
    </source>
</evidence>
<dbReference type="PIRSF" id="PIRSF003113">
    <property type="entry name" value="BolA"/>
    <property type="match status" value="1"/>
</dbReference>
<comment type="similarity">
    <text evidence="1">Belongs to the BolA/IbaG family.</text>
</comment>
<dbReference type="AlphaFoldDB" id="A0A0D6ERK6"/>
<feature type="non-terminal residue" evidence="2">
    <location>
        <position position="1"/>
    </location>
</feature>
<reference evidence="3" key="1">
    <citation type="submission" date="2015-02" db="EMBL/GenBank/DDBJ databases">
        <authorList>
            <person name="Gon?alves P."/>
        </authorList>
    </citation>
    <scope>NUCLEOTIDE SEQUENCE [LARGE SCALE GENOMIC DNA]</scope>
</reference>
<dbReference type="GO" id="GO:0005759">
    <property type="term" value="C:mitochondrial matrix"/>
    <property type="evidence" value="ECO:0007669"/>
    <property type="project" value="TreeGrafter"/>
</dbReference>
<sequence>LTVLDRSTGQLTAALSPSVLEITNDSAAHRHHAPMRAVGGGSGETHFSVQVVSEQFEGLRAIARHRLVNAALKQEFEAGLHALAIKAKSPAEYEAAGGSV</sequence>
<dbReference type="Gene3D" id="3.30.300.90">
    <property type="entry name" value="BolA-like"/>
    <property type="match status" value="1"/>
</dbReference>
<dbReference type="GO" id="GO:0044572">
    <property type="term" value="P:[4Fe-4S] cluster assembly"/>
    <property type="evidence" value="ECO:0007669"/>
    <property type="project" value="TreeGrafter"/>
</dbReference>
<dbReference type="PANTHER" id="PTHR46230:SF7">
    <property type="entry name" value="BOLA-LIKE PROTEIN 1"/>
    <property type="match status" value="1"/>
</dbReference>
<evidence type="ECO:0000313" key="3">
    <source>
        <dbReference type="Proteomes" id="UP000243876"/>
    </source>
</evidence>
<dbReference type="PANTHER" id="PTHR46230">
    <property type="match status" value="1"/>
</dbReference>
<dbReference type="Pfam" id="PF01722">
    <property type="entry name" value="BolA"/>
    <property type="match status" value="1"/>
</dbReference>
<protein>
    <submittedName>
        <fullName evidence="2">SPOSA6832_04570-mRNA-1:cds</fullName>
    </submittedName>
</protein>
<evidence type="ECO:0000313" key="2">
    <source>
        <dbReference type="EMBL" id="CEQ42732.1"/>
    </source>
</evidence>
<dbReference type="OrthoDB" id="411584at2759"/>
<dbReference type="SUPFAM" id="SSF82657">
    <property type="entry name" value="BolA-like"/>
    <property type="match status" value="1"/>
</dbReference>
<dbReference type="InterPro" id="IPR002634">
    <property type="entry name" value="BolA"/>
</dbReference>
<dbReference type="InterPro" id="IPR036065">
    <property type="entry name" value="BolA-like_sf"/>
</dbReference>
<accession>A0A0D6ERK6</accession>
<dbReference type="Proteomes" id="UP000243876">
    <property type="component" value="Unassembled WGS sequence"/>
</dbReference>
<organism evidence="2 3">
    <name type="scientific">Sporidiobolus salmonicolor</name>
    <name type="common">Yeast-like fungus</name>
    <name type="synonym">Sporobolomyces salmonicolor</name>
    <dbReference type="NCBI Taxonomy" id="5005"/>
    <lineage>
        <taxon>Eukaryota</taxon>
        <taxon>Fungi</taxon>
        <taxon>Dikarya</taxon>
        <taxon>Basidiomycota</taxon>
        <taxon>Pucciniomycotina</taxon>
        <taxon>Microbotryomycetes</taxon>
        <taxon>Sporidiobolales</taxon>
        <taxon>Sporidiobolaceae</taxon>
        <taxon>Sporobolomyces</taxon>
    </lineage>
</organism>
<gene>
    <name evidence="2" type="primary">SPOSA6832_04570</name>
</gene>
<keyword evidence="3" id="KW-1185">Reference proteome</keyword>
<proteinExistence type="inferred from homology"/>
<name>A0A0D6ERK6_SPOSA</name>